<keyword evidence="2" id="KW-1185">Reference proteome</keyword>
<organism evidence="1 2">
    <name type="scientific">Batillaria attramentaria</name>
    <dbReference type="NCBI Taxonomy" id="370345"/>
    <lineage>
        <taxon>Eukaryota</taxon>
        <taxon>Metazoa</taxon>
        <taxon>Spiralia</taxon>
        <taxon>Lophotrochozoa</taxon>
        <taxon>Mollusca</taxon>
        <taxon>Gastropoda</taxon>
        <taxon>Caenogastropoda</taxon>
        <taxon>Sorbeoconcha</taxon>
        <taxon>Cerithioidea</taxon>
        <taxon>Batillariidae</taxon>
        <taxon>Batillaria</taxon>
    </lineage>
</organism>
<proteinExistence type="predicted"/>
<evidence type="ECO:0000313" key="2">
    <source>
        <dbReference type="Proteomes" id="UP001519460"/>
    </source>
</evidence>
<gene>
    <name evidence="1" type="ORF">BaRGS_00011064</name>
</gene>
<comment type="caution">
    <text evidence="1">The sequence shown here is derived from an EMBL/GenBank/DDBJ whole genome shotgun (WGS) entry which is preliminary data.</text>
</comment>
<dbReference type="AlphaFoldDB" id="A0ABD0LDM5"/>
<dbReference type="EMBL" id="JACVVK020000056">
    <property type="protein sequence ID" value="KAK7497669.1"/>
    <property type="molecule type" value="Genomic_DNA"/>
</dbReference>
<accession>A0ABD0LDM5</accession>
<name>A0ABD0LDM5_9CAEN</name>
<evidence type="ECO:0000313" key="1">
    <source>
        <dbReference type="EMBL" id="KAK7497669.1"/>
    </source>
</evidence>
<dbReference type="Proteomes" id="UP001519460">
    <property type="component" value="Unassembled WGS sequence"/>
</dbReference>
<protein>
    <submittedName>
        <fullName evidence="1">Uncharacterized protein</fullName>
    </submittedName>
</protein>
<sequence>MDHGLVITTGARYPVQLSVAADRHALSAPVRWDLLLIISRKEQSRLPAKHLHVGNYLSVNANCDHVEEIAALNLPGPLPNEGRVKGGSLRGAVKIISQTASFPAYVSELS</sequence>
<reference evidence="1 2" key="1">
    <citation type="journal article" date="2023" name="Sci. Data">
        <title>Genome assembly of the Korean intertidal mud-creeper Batillaria attramentaria.</title>
        <authorList>
            <person name="Patra A.K."/>
            <person name="Ho P.T."/>
            <person name="Jun S."/>
            <person name="Lee S.J."/>
            <person name="Kim Y."/>
            <person name="Won Y.J."/>
        </authorList>
    </citation>
    <scope>NUCLEOTIDE SEQUENCE [LARGE SCALE GENOMIC DNA]</scope>
    <source>
        <strain evidence="1">Wonlab-2016</strain>
    </source>
</reference>